<evidence type="ECO:0000256" key="1">
    <source>
        <dbReference type="ARBA" id="ARBA00006964"/>
    </source>
</evidence>
<feature type="binding site" evidence="4">
    <location>
        <position position="236"/>
    </location>
    <ligand>
        <name>a divalent metal cation</name>
        <dbReference type="ChEBI" id="CHEBI:60240"/>
        <label>1</label>
    </ligand>
</feature>
<dbReference type="KEGG" id="amur:ADH66_17125"/>
<dbReference type="Pfam" id="PF01784">
    <property type="entry name" value="DUF34_NIF3"/>
    <property type="match status" value="1"/>
</dbReference>
<reference evidence="7" key="2">
    <citation type="submission" date="2017-05" db="EMBL/GenBank/DDBJ databases">
        <title>Improved OligoMM genomes.</title>
        <authorList>
            <person name="Garzetti D."/>
        </authorList>
    </citation>
    <scope>NUCLEOTIDE SEQUENCE [LARGE SCALE GENOMIC DNA]</scope>
    <source>
        <strain evidence="7">KB18</strain>
    </source>
</reference>
<proteinExistence type="inferred from homology"/>
<comment type="similarity">
    <text evidence="1">Belongs to the GTP cyclohydrolase I type 2/NIF3 family.</text>
</comment>
<reference evidence="6 8" key="3">
    <citation type="submission" date="2020-11" db="EMBL/GenBank/DDBJ databases">
        <title>Closed and high quality bacterial genomes of the OMM12 community.</title>
        <authorList>
            <person name="Marbouty M."/>
            <person name="Lamy-Besnier Q."/>
            <person name="Debarbieux L."/>
            <person name="Koszul R."/>
        </authorList>
    </citation>
    <scope>NUCLEOTIDE SEQUENCE [LARGE SCALE GENOMIC DNA]</scope>
    <source>
        <strain evidence="6 8">KB18</strain>
    </source>
</reference>
<evidence type="ECO:0000256" key="4">
    <source>
        <dbReference type="PIRSR" id="PIRSR602678-1"/>
    </source>
</evidence>
<dbReference type="SUPFAM" id="SSF102705">
    <property type="entry name" value="NIF3 (NGG1p interacting factor 3)-like"/>
    <property type="match status" value="1"/>
</dbReference>
<dbReference type="GO" id="GO:0005737">
    <property type="term" value="C:cytoplasm"/>
    <property type="evidence" value="ECO:0007669"/>
    <property type="project" value="TreeGrafter"/>
</dbReference>
<accession>A0A1Z2XUV0</accession>
<evidence type="ECO:0000313" key="5">
    <source>
        <dbReference type="EMBL" id="ASB42226.1"/>
    </source>
</evidence>
<dbReference type="GO" id="GO:0046872">
    <property type="term" value="F:metal ion binding"/>
    <property type="evidence" value="ECO:0007669"/>
    <property type="project" value="UniProtKB-KW"/>
</dbReference>
<dbReference type="PANTHER" id="PTHR13799:SF14">
    <property type="entry name" value="GTP CYCLOHYDROLASE 1 TYPE 2 HOMOLOG"/>
    <property type="match status" value="1"/>
</dbReference>
<dbReference type="RefSeq" id="WP_066538325.1">
    <property type="nucleotide sequence ID" value="NZ_CP021422.1"/>
</dbReference>
<keyword evidence="7" id="KW-1185">Reference proteome</keyword>
<dbReference type="Proteomes" id="UP000596035">
    <property type="component" value="Chromosome"/>
</dbReference>
<dbReference type="AlphaFoldDB" id="A0A1Z2XUV0"/>
<feature type="binding site" evidence="4">
    <location>
        <position position="64"/>
    </location>
    <ligand>
        <name>a divalent metal cation</name>
        <dbReference type="ChEBI" id="CHEBI:60240"/>
        <label>2</label>
    </ligand>
</feature>
<organism evidence="6 8">
    <name type="scientific">Acutalibacter muris</name>
    <dbReference type="NCBI Taxonomy" id="1796620"/>
    <lineage>
        <taxon>Bacteria</taxon>
        <taxon>Bacillati</taxon>
        <taxon>Bacillota</taxon>
        <taxon>Clostridia</taxon>
        <taxon>Eubacteriales</taxon>
        <taxon>Acutalibacteraceae</taxon>
        <taxon>Acutalibacter</taxon>
    </lineage>
</organism>
<dbReference type="Proteomes" id="UP000196710">
    <property type="component" value="Chromosome"/>
</dbReference>
<name>A0A1Z2XUV0_9FIRM</name>
<dbReference type="EMBL" id="CP021422">
    <property type="protein sequence ID" value="ASB42226.1"/>
    <property type="molecule type" value="Genomic_DNA"/>
</dbReference>
<gene>
    <name evidence="5" type="ORF">ADH66_17125</name>
    <name evidence="6" type="ORF">I5Q82_07525</name>
</gene>
<evidence type="ECO:0000313" key="6">
    <source>
        <dbReference type="EMBL" id="QQR31506.1"/>
    </source>
</evidence>
<sequence length="272" mass="30326">MTIKEVIEIMESHHKNFDPAQPTCDGVIAGDVSKECTGVALTCCPTARVIRQAANEGCNLLICHEPTFFDGWDKTDWLEGDPVYLVKKALLEETGMTVYRNHDHLHSDRPDGIFTGVAKKLGWEKYALSDEFMPGCCFQLPSTTVAGVAEQLAQAMGIDGIRIIGDPEMEVERAAVVFHFLGGDMDREVLRFVKENCVQVLIPGEVVDWTVGEYVQDGLFFGQKLALLNPGHFNWEEPGMEYMAQWLADDLGGAVPVKFFQSGNQYKWIAFD</sequence>
<dbReference type="Gene3D" id="3.40.1390.30">
    <property type="entry name" value="NIF3 (NGG1p interacting factor 3)-like"/>
    <property type="match status" value="2"/>
</dbReference>
<dbReference type="EMBL" id="CP065321">
    <property type="protein sequence ID" value="QQR31506.1"/>
    <property type="molecule type" value="Genomic_DNA"/>
</dbReference>
<evidence type="ECO:0000313" key="7">
    <source>
        <dbReference type="Proteomes" id="UP000196710"/>
    </source>
</evidence>
<evidence type="ECO:0000313" key="8">
    <source>
        <dbReference type="Proteomes" id="UP000596035"/>
    </source>
</evidence>
<keyword evidence="3 4" id="KW-0479">Metal-binding</keyword>
<dbReference type="PANTHER" id="PTHR13799">
    <property type="entry name" value="NGG1 INTERACTING FACTOR 3"/>
    <property type="match status" value="1"/>
</dbReference>
<dbReference type="InterPro" id="IPR002678">
    <property type="entry name" value="DUF34/NIF3"/>
</dbReference>
<protein>
    <recommendedName>
        <fullName evidence="2">GTP cyclohydrolase 1 type 2 homolog</fullName>
    </recommendedName>
</protein>
<feature type="binding site" evidence="4">
    <location>
        <position position="232"/>
    </location>
    <ligand>
        <name>a divalent metal cation</name>
        <dbReference type="ChEBI" id="CHEBI:60240"/>
        <label>1</label>
    </ligand>
</feature>
<dbReference type="InterPro" id="IPR036069">
    <property type="entry name" value="DUF34/NIF3_sf"/>
</dbReference>
<evidence type="ECO:0000256" key="3">
    <source>
        <dbReference type="ARBA" id="ARBA00022723"/>
    </source>
</evidence>
<evidence type="ECO:0000256" key="2">
    <source>
        <dbReference type="ARBA" id="ARBA00022112"/>
    </source>
</evidence>
<reference evidence="5" key="1">
    <citation type="journal article" date="2017" name="Genome Announc.">
        <title>High-Quality Whole-Genome Sequences of the Oligo-Mouse-Microbiota Bacterial Community.</title>
        <authorList>
            <person name="Garzetti D."/>
            <person name="Brugiroux S."/>
            <person name="Bunk B."/>
            <person name="Pukall R."/>
            <person name="McCoy K.D."/>
            <person name="Macpherson A.J."/>
            <person name="Stecher B."/>
        </authorList>
    </citation>
    <scope>NUCLEOTIDE SEQUENCE</scope>
    <source>
        <strain evidence="5">KB18</strain>
    </source>
</reference>